<dbReference type="Pfam" id="PF00155">
    <property type="entry name" value="Aminotran_1_2"/>
    <property type="match status" value="1"/>
</dbReference>
<reference evidence="6" key="1">
    <citation type="submission" date="2016-05" db="EMBL/GenBank/DDBJ databases">
        <title>Microbial consortia oxidize butane by reversing methanogenesis.</title>
        <authorList>
            <person name="Laso-Perez R."/>
            <person name="Richter M."/>
            <person name="Wegener G."/>
            <person name="Musat F."/>
        </authorList>
    </citation>
    <scope>NUCLEOTIDE SEQUENCE [LARGE SCALE GENOMIC DNA]</scope>
    <source>
        <strain evidence="6">BOX1</strain>
    </source>
</reference>
<dbReference type="PANTHER" id="PTHR42832">
    <property type="entry name" value="AMINO ACID AMINOTRANSFERASE"/>
    <property type="match status" value="1"/>
</dbReference>
<comment type="cofactor">
    <cofactor evidence="1 4">
        <name>pyridoxal 5'-phosphate</name>
        <dbReference type="ChEBI" id="CHEBI:597326"/>
    </cofactor>
</comment>
<evidence type="ECO:0000256" key="2">
    <source>
        <dbReference type="ARBA" id="ARBA00022576"/>
    </source>
</evidence>
<dbReference type="InterPro" id="IPR015421">
    <property type="entry name" value="PyrdxlP-dep_Trfase_major"/>
</dbReference>
<dbReference type="InterPro" id="IPR004838">
    <property type="entry name" value="NHTrfase_class1_PyrdxlP-BS"/>
</dbReference>
<dbReference type="InterPro" id="IPR019881">
    <property type="entry name" value="DAP-NH2Trfase_DapL_Desulfo"/>
</dbReference>
<organism evidence="6 7">
    <name type="scientific">Candidatus Syntropharchaeum butanivorans</name>
    <dbReference type="NCBI Taxonomy" id="1839936"/>
    <lineage>
        <taxon>Archaea</taxon>
        <taxon>Methanobacteriati</taxon>
        <taxon>Methanobacteriota</taxon>
        <taxon>Stenosarchaea group</taxon>
        <taxon>Methanomicrobia</taxon>
        <taxon>Methanosarcinales</taxon>
        <taxon>ANME-2 cluster</taxon>
        <taxon>Candidatus Syntropharchaeum</taxon>
    </lineage>
</organism>
<evidence type="ECO:0000313" key="7">
    <source>
        <dbReference type="Proteomes" id="UP000185779"/>
    </source>
</evidence>
<evidence type="ECO:0000256" key="3">
    <source>
        <dbReference type="ARBA" id="ARBA00022679"/>
    </source>
</evidence>
<dbReference type="STRING" id="1839936.SBU_000798"/>
<evidence type="ECO:0000256" key="4">
    <source>
        <dbReference type="RuleBase" id="RU000481"/>
    </source>
</evidence>
<dbReference type="NCBIfam" id="TIGR03540">
    <property type="entry name" value="DapC_direct"/>
    <property type="match status" value="1"/>
</dbReference>
<dbReference type="GO" id="GO:0030170">
    <property type="term" value="F:pyridoxal phosphate binding"/>
    <property type="evidence" value="ECO:0007669"/>
    <property type="project" value="InterPro"/>
</dbReference>
<dbReference type="CDD" id="cd00609">
    <property type="entry name" value="AAT_like"/>
    <property type="match status" value="1"/>
</dbReference>
<dbReference type="Proteomes" id="UP000185779">
    <property type="component" value="Unassembled WGS sequence"/>
</dbReference>
<dbReference type="GO" id="GO:0009089">
    <property type="term" value="P:lysine biosynthetic process via diaminopimelate"/>
    <property type="evidence" value="ECO:0007669"/>
    <property type="project" value="InterPro"/>
</dbReference>
<proteinExistence type="inferred from homology"/>
<dbReference type="GO" id="GO:0010285">
    <property type="term" value="F:L,L-diaminopimelate aminotransferase activity"/>
    <property type="evidence" value="ECO:0007669"/>
    <property type="project" value="InterPro"/>
</dbReference>
<comment type="similarity">
    <text evidence="4">Belongs to the class-I pyridoxal-phosphate-dependent aminotransferase family.</text>
</comment>
<name>A0A1F2P6H7_9EURY</name>
<evidence type="ECO:0000313" key="6">
    <source>
        <dbReference type="EMBL" id="OFV66256.1"/>
    </source>
</evidence>
<accession>A0A1F2P6H7</accession>
<dbReference type="PROSITE" id="PS00105">
    <property type="entry name" value="AA_TRANSFER_CLASS_1"/>
    <property type="match status" value="1"/>
</dbReference>
<sequence>MRRDVVYADRISQLPPYLFARIDELKAEARKRGVDLIDLSIGDPDIPTPRSIIDALYEAAKNPSTHRYPTYDGMLPFREAVAGWYARSKGVKLNPEDEVIALIGSKEGIAHIPFAFVNPGDYVLVPDPAYPVYFNATILAGGIPRTLPLLDENEFRPDLTAIEPEILKRSKILFLNYPNNPTTATADGDFFREVVDLAREYDIVVCHDNPYSEIVFDDTRAMSFLEVDGAIEIGLEFNSLSKTCNMTGWRIGFAVGASDLLAGLLKVKTNIDSGIFEAVQWAGIRALEIADEVARANTQIYKERRDVLCRGLEGAGFEFKPPAATFYVWVRVPGGYDSISFAEALLSRCGIVVTPGVGFGQHGEGFVRFALTEPVERIEEAVERIEEAFGEAEKAKDL</sequence>
<comment type="caution">
    <text evidence="6">The sequence shown here is derived from an EMBL/GenBank/DDBJ whole genome shotgun (WGS) entry which is preliminary data.</text>
</comment>
<keyword evidence="2 4" id="KW-0032">Aminotransferase</keyword>
<dbReference type="EC" id="2.6.1.-" evidence="4"/>
<dbReference type="NCBIfam" id="NF006756">
    <property type="entry name" value="PRK09276.1"/>
    <property type="match status" value="1"/>
</dbReference>
<dbReference type="InterPro" id="IPR015422">
    <property type="entry name" value="PyrdxlP-dep_Trfase_small"/>
</dbReference>
<keyword evidence="3 4" id="KW-0808">Transferase</keyword>
<evidence type="ECO:0000256" key="1">
    <source>
        <dbReference type="ARBA" id="ARBA00001933"/>
    </source>
</evidence>
<protein>
    <recommendedName>
        <fullName evidence="4">Aminotransferase</fullName>
        <ecNumber evidence="4">2.6.1.-</ecNumber>
    </recommendedName>
</protein>
<feature type="domain" description="Aminotransferase class I/classII large" evidence="5">
    <location>
        <begin position="35"/>
        <end position="385"/>
    </location>
</feature>
<dbReference type="InterPro" id="IPR004839">
    <property type="entry name" value="Aminotransferase_I/II_large"/>
</dbReference>
<gene>
    <name evidence="6" type="ORF">SBU_000798</name>
</gene>
<dbReference type="PANTHER" id="PTHR42832:SF3">
    <property type="entry name" value="L-GLUTAMINE--4-(METHYLSULFANYL)-2-OXOBUTANOATE AMINOTRANSFERASE"/>
    <property type="match status" value="1"/>
</dbReference>
<dbReference type="EMBL" id="LYOR01000003">
    <property type="protein sequence ID" value="OFV66256.1"/>
    <property type="molecule type" value="Genomic_DNA"/>
</dbReference>
<evidence type="ECO:0000259" key="5">
    <source>
        <dbReference type="Pfam" id="PF00155"/>
    </source>
</evidence>
<dbReference type="SUPFAM" id="SSF53383">
    <property type="entry name" value="PLP-dependent transferases"/>
    <property type="match status" value="1"/>
</dbReference>
<dbReference type="AlphaFoldDB" id="A0A1F2P6H7"/>
<dbReference type="Gene3D" id="3.40.640.10">
    <property type="entry name" value="Type I PLP-dependent aspartate aminotransferase-like (Major domain)"/>
    <property type="match status" value="1"/>
</dbReference>
<dbReference type="InterPro" id="IPR015424">
    <property type="entry name" value="PyrdxlP-dep_Trfase"/>
</dbReference>
<dbReference type="Gene3D" id="3.90.1150.10">
    <property type="entry name" value="Aspartate Aminotransferase, domain 1"/>
    <property type="match status" value="1"/>
</dbReference>
<dbReference type="PATRIC" id="fig|1839936.3.peg.807"/>
<dbReference type="InterPro" id="IPR050881">
    <property type="entry name" value="LL-DAP_aminotransferase"/>
</dbReference>
<keyword evidence="7" id="KW-1185">Reference proteome</keyword>